<reference evidence="3 4" key="2">
    <citation type="journal article" date="2017" name="Nature">
        <title>The Apostasia genome and the evolution of orchids.</title>
        <authorList>
            <person name="Zhang G.Q."/>
            <person name="Liu K.W."/>
            <person name="Li Z."/>
            <person name="Lohaus R."/>
            <person name="Hsiao Y.Y."/>
            <person name="Niu S.C."/>
            <person name="Wang J.Y."/>
            <person name="Lin Y.C."/>
            <person name="Xu Q."/>
            <person name="Chen L.J."/>
            <person name="Yoshida K."/>
            <person name="Fujiwara S."/>
            <person name="Wang Z.W."/>
            <person name="Zhang Y.Q."/>
            <person name="Mitsuda N."/>
            <person name="Wang M."/>
            <person name="Liu G.H."/>
            <person name="Pecoraro L."/>
            <person name="Huang H.X."/>
            <person name="Xiao X.J."/>
            <person name="Lin M."/>
            <person name="Wu X.Y."/>
            <person name="Wu W.L."/>
            <person name="Chen Y.Y."/>
            <person name="Chang S.B."/>
            <person name="Sakamoto S."/>
            <person name="Ohme-Takagi M."/>
            <person name="Yagi M."/>
            <person name="Zeng S.J."/>
            <person name="Shen C.Y."/>
            <person name="Yeh C.M."/>
            <person name="Luo Y.B."/>
            <person name="Tsai W.C."/>
            <person name="Van de Peer Y."/>
            <person name="Liu Z.J."/>
        </authorList>
    </citation>
    <scope>NUCLEOTIDE SEQUENCE [LARGE SCALE GENOMIC DNA]</scope>
    <source>
        <tissue evidence="3">The whole plant</tissue>
    </source>
</reference>
<reference evidence="3 4" key="1">
    <citation type="journal article" date="2016" name="Sci. Rep.">
        <title>The Dendrobium catenatum Lindl. genome sequence provides insights into polysaccharide synthase, floral development and adaptive evolution.</title>
        <authorList>
            <person name="Zhang G.Q."/>
            <person name="Xu Q."/>
            <person name="Bian C."/>
            <person name="Tsai W.C."/>
            <person name="Yeh C.M."/>
            <person name="Liu K.W."/>
            <person name="Yoshida K."/>
            <person name="Zhang L.S."/>
            <person name="Chang S.B."/>
            <person name="Chen F."/>
            <person name="Shi Y."/>
            <person name="Su Y.Y."/>
            <person name="Zhang Y.Q."/>
            <person name="Chen L.J."/>
            <person name="Yin Y."/>
            <person name="Lin M."/>
            <person name="Huang H."/>
            <person name="Deng H."/>
            <person name="Wang Z.W."/>
            <person name="Zhu S.L."/>
            <person name="Zhao X."/>
            <person name="Deng C."/>
            <person name="Niu S.C."/>
            <person name="Huang J."/>
            <person name="Wang M."/>
            <person name="Liu G.H."/>
            <person name="Yang H.J."/>
            <person name="Xiao X.J."/>
            <person name="Hsiao Y.Y."/>
            <person name="Wu W.L."/>
            <person name="Chen Y.Y."/>
            <person name="Mitsuda N."/>
            <person name="Ohme-Takagi M."/>
            <person name="Luo Y.B."/>
            <person name="Van de Peer Y."/>
            <person name="Liu Z.J."/>
        </authorList>
    </citation>
    <scope>NUCLEOTIDE SEQUENCE [LARGE SCALE GENOMIC DNA]</scope>
    <source>
        <tissue evidence="3">The whole plant</tissue>
    </source>
</reference>
<evidence type="ECO:0000313" key="3">
    <source>
        <dbReference type="EMBL" id="PKU86730.1"/>
    </source>
</evidence>
<dbReference type="EMBL" id="KZ501927">
    <property type="protein sequence ID" value="PKU86730.1"/>
    <property type="molecule type" value="Genomic_DNA"/>
</dbReference>
<evidence type="ECO:0000256" key="2">
    <source>
        <dbReference type="SAM" id="SignalP"/>
    </source>
</evidence>
<accession>A0A2I0XFR3</accession>
<name>A0A2I0XFR3_9ASPA</name>
<dbReference type="AlphaFoldDB" id="A0A2I0XFR3"/>
<evidence type="ECO:0000256" key="1">
    <source>
        <dbReference type="SAM" id="MobiDB-lite"/>
    </source>
</evidence>
<protein>
    <submittedName>
        <fullName evidence="3">Uncharacterized protein</fullName>
    </submittedName>
</protein>
<keyword evidence="2" id="KW-0732">Signal</keyword>
<dbReference type="Proteomes" id="UP000233837">
    <property type="component" value="Unassembled WGS sequence"/>
</dbReference>
<gene>
    <name evidence="3" type="ORF">MA16_Dca022943</name>
</gene>
<organism evidence="3 4">
    <name type="scientific">Dendrobium catenatum</name>
    <dbReference type="NCBI Taxonomy" id="906689"/>
    <lineage>
        <taxon>Eukaryota</taxon>
        <taxon>Viridiplantae</taxon>
        <taxon>Streptophyta</taxon>
        <taxon>Embryophyta</taxon>
        <taxon>Tracheophyta</taxon>
        <taxon>Spermatophyta</taxon>
        <taxon>Magnoliopsida</taxon>
        <taxon>Liliopsida</taxon>
        <taxon>Asparagales</taxon>
        <taxon>Orchidaceae</taxon>
        <taxon>Epidendroideae</taxon>
        <taxon>Malaxideae</taxon>
        <taxon>Dendrobiinae</taxon>
        <taxon>Dendrobium</taxon>
    </lineage>
</organism>
<proteinExistence type="predicted"/>
<sequence length="88" mass="9900">MVGLREMGLMKKERICCFFLLIVLLQLECGRAHVDLFDRLRRLRGGVGVSLHSSQSNVGVGGEGREGGERYDDEKRTVYTGPNPLHNR</sequence>
<feature type="signal peptide" evidence="2">
    <location>
        <begin position="1"/>
        <end position="32"/>
    </location>
</feature>
<feature type="compositionally biased region" description="Basic and acidic residues" evidence="1">
    <location>
        <begin position="63"/>
        <end position="77"/>
    </location>
</feature>
<evidence type="ECO:0000313" key="4">
    <source>
        <dbReference type="Proteomes" id="UP000233837"/>
    </source>
</evidence>
<keyword evidence="4" id="KW-1185">Reference proteome</keyword>
<feature type="region of interest" description="Disordered" evidence="1">
    <location>
        <begin position="50"/>
        <end position="88"/>
    </location>
</feature>
<feature type="chain" id="PRO_5014129418" evidence="2">
    <location>
        <begin position="33"/>
        <end position="88"/>
    </location>
</feature>